<evidence type="ECO:0000256" key="4">
    <source>
        <dbReference type="ARBA" id="ARBA00023004"/>
    </source>
</evidence>
<evidence type="ECO:0000256" key="1">
    <source>
        <dbReference type="ARBA" id="ARBA00010643"/>
    </source>
</evidence>
<evidence type="ECO:0000313" key="8">
    <source>
        <dbReference type="EMBL" id="ADQ15189.1"/>
    </source>
</evidence>
<keyword evidence="9" id="KW-1185">Reference proteome</keyword>
<dbReference type="AlphaFoldDB" id="E4RIW9"/>
<dbReference type="PIRSF" id="PIRSF000216">
    <property type="entry name" value="NADH_DH_24kDa"/>
    <property type="match status" value="1"/>
</dbReference>
<comment type="cofactor">
    <cofactor evidence="6">
        <name>[2Fe-2S] cluster</name>
        <dbReference type="ChEBI" id="CHEBI:190135"/>
    </cofactor>
</comment>
<feature type="binding site" evidence="7">
    <location>
        <position position="118"/>
    </location>
    <ligand>
        <name>[2Fe-2S] cluster</name>
        <dbReference type="ChEBI" id="CHEBI:190135"/>
    </ligand>
</feature>
<comment type="similarity">
    <text evidence="1">Belongs to the complex I 24 kDa subunit family.</text>
</comment>
<dbReference type="SUPFAM" id="SSF52833">
    <property type="entry name" value="Thioredoxin-like"/>
    <property type="match status" value="1"/>
</dbReference>
<accession>E4RIW9</accession>
<feature type="binding site" evidence="7">
    <location>
        <position position="114"/>
    </location>
    <ligand>
        <name>[2Fe-2S] cluster</name>
        <dbReference type="ChEBI" id="CHEBI:190135"/>
    </ligand>
</feature>
<dbReference type="PROSITE" id="PS01099">
    <property type="entry name" value="COMPLEX1_24K"/>
    <property type="match status" value="1"/>
</dbReference>
<evidence type="ECO:0000313" key="9">
    <source>
        <dbReference type="Proteomes" id="UP000007434"/>
    </source>
</evidence>
<keyword evidence="2 7" id="KW-0001">2Fe-2S</keyword>
<dbReference type="InterPro" id="IPR041921">
    <property type="entry name" value="NuoE_N"/>
</dbReference>
<dbReference type="OrthoDB" id="9807941at2"/>
<dbReference type="PANTHER" id="PTHR43342:SF1">
    <property type="entry name" value="BIFURCATING [FEFE] HYDROGENASE GAMMA SUBUNIT"/>
    <property type="match status" value="1"/>
</dbReference>
<dbReference type="Gene3D" id="3.40.30.10">
    <property type="entry name" value="Glutaredoxin"/>
    <property type="match status" value="1"/>
</dbReference>
<organism evidence="8 9">
    <name type="scientific">Halanaerobium hydrogeniformans</name>
    <name type="common">Halanaerobium sp. (strain sapolanicus)</name>
    <dbReference type="NCBI Taxonomy" id="656519"/>
    <lineage>
        <taxon>Bacteria</taxon>
        <taxon>Bacillati</taxon>
        <taxon>Bacillota</taxon>
        <taxon>Clostridia</taxon>
        <taxon>Halanaerobiales</taxon>
        <taxon>Halanaerobiaceae</taxon>
        <taxon>Halanaerobium</taxon>
    </lineage>
</organism>
<dbReference type="PANTHER" id="PTHR43342">
    <property type="entry name" value="NADH-QUINONE OXIDOREDUCTASE, E SUBUNIT"/>
    <property type="match status" value="1"/>
</dbReference>
<gene>
    <name evidence="8" type="ordered locus">Halsa_1770</name>
</gene>
<dbReference type="InterPro" id="IPR002023">
    <property type="entry name" value="NuoE-like"/>
</dbReference>
<dbReference type="InterPro" id="IPR028431">
    <property type="entry name" value="NADP_DH_HndA-like"/>
</dbReference>
<evidence type="ECO:0000256" key="5">
    <source>
        <dbReference type="ARBA" id="ARBA00023014"/>
    </source>
</evidence>
<dbReference type="eggNOG" id="COG1905">
    <property type="taxonomic scope" value="Bacteria"/>
</dbReference>
<evidence type="ECO:0000256" key="7">
    <source>
        <dbReference type="PIRSR" id="PIRSR000216-1"/>
    </source>
</evidence>
<evidence type="ECO:0000256" key="6">
    <source>
        <dbReference type="ARBA" id="ARBA00034078"/>
    </source>
</evidence>
<dbReference type="HOGENOM" id="CLU_054362_2_1_9"/>
<protein>
    <submittedName>
        <fullName evidence="8">NADH dehydrogenase (Ubiquinone) 24 kDa subunit</fullName>
    </submittedName>
</protein>
<keyword evidence="4 7" id="KW-0408">Iron</keyword>
<proteinExistence type="inferred from homology"/>
<keyword evidence="5 7" id="KW-0411">Iron-sulfur</keyword>
<dbReference type="KEGG" id="has:Halsa_1770"/>
<dbReference type="GO" id="GO:0016491">
    <property type="term" value="F:oxidoreductase activity"/>
    <property type="evidence" value="ECO:0007669"/>
    <property type="project" value="InterPro"/>
</dbReference>
<dbReference type="Pfam" id="PF01257">
    <property type="entry name" value="2Fe-2S_thioredx"/>
    <property type="match status" value="1"/>
</dbReference>
<dbReference type="GO" id="GO:0051537">
    <property type="term" value="F:2 iron, 2 sulfur cluster binding"/>
    <property type="evidence" value="ECO:0007669"/>
    <property type="project" value="UniProtKB-KW"/>
</dbReference>
<name>E4RIW9_HALHG</name>
<dbReference type="STRING" id="656519.Halsa_1770"/>
<reference evidence="8 9" key="2">
    <citation type="journal article" date="2011" name="J. Bacteriol.">
        <title>Complete Genome Sequence of the Haloalkaliphilic, Hydrogen Producing Halanaerobium hydrogenoformans.</title>
        <authorList>
            <person name="Brown S.D."/>
            <person name="Begemann M.B."/>
            <person name="Mormile M.R."/>
            <person name="Wall J.D."/>
            <person name="Han C.S."/>
            <person name="Goodwin L.A."/>
            <person name="Pitluck S."/>
            <person name="Land M.L."/>
            <person name="Hauser L.J."/>
            <person name="Elias D.A."/>
        </authorList>
    </citation>
    <scope>NUCLEOTIDE SEQUENCE [LARGE SCALE GENOMIC DNA]</scope>
    <source>
        <strain evidence="9">sapolanicus</strain>
    </source>
</reference>
<dbReference type="InterPro" id="IPR036249">
    <property type="entry name" value="Thioredoxin-like_sf"/>
</dbReference>
<dbReference type="NCBIfam" id="NF005722">
    <property type="entry name" value="PRK07539.1-2"/>
    <property type="match status" value="1"/>
</dbReference>
<sequence>MSNEKIIEDIIFEEGSLLEELHNVQDTYGYIPENEIENLAEKFNLSRANAYGVISFYSMLYTEPTGKYIIRICDSISCHLNESESLLKAVKSYLGIENNETSKDKKFTLEVVECLGHCAEGPVMMINDQIYEKLTKTKAIEILNNCI</sequence>
<comment type="cofactor">
    <cofactor evidence="7">
        <name>[2Fe-2S] cluster</name>
        <dbReference type="ChEBI" id="CHEBI:190135"/>
    </cofactor>
    <text evidence="7">Binds 1 [2Fe-2S] cluster.</text>
</comment>
<dbReference type="InterPro" id="IPR042128">
    <property type="entry name" value="NuoE_dom"/>
</dbReference>
<dbReference type="GO" id="GO:0046872">
    <property type="term" value="F:metal ion binding"/>
    <property type="evidence" value="ECO:0007669"/>
    <property type="project" value="UniProtKB-KW"/>
</dbReference>
<evidence type="ECO:0000256" key="2">
    <source>
        <dbReference type="ARBA" id="ARBA00022714"/>
    </source>
</evidence>
<dbReference type="Gene3D" id="1.10.10.1590">
    <property type="entry name" value="NADH-quinone oxidoreductase subunit E"/>
    <property type="match status" value="1"/>
</dbReference>
<reference evidence="8 9" key="1">
    <citation type="submission" date="2010-11" db="EMBL/GenBank/DDBJ databases">
        <title>Complete sequence of Halanaerobium sp. sapolanicus.</title>
        <authorList>
            <consortium name="US DOE Joint Genome Institute"/>
            <person name="Lucas S."/>
            <person name="Copeland A."/>
            <person name="Lapidus A."/>
            <person name="Cheng J.-F."/>
            <person name="Bruce D."/>
            <person name="Goodwin L."/>
            <person name="Pitluck S."/>
            <person name="Davenport K."/>
            <person name="Detter J.C."/>
            <person name="Han C."/>
            <person name="Tapia R."/>
            <person name="Land M."/>
            <person name="Hauser L."/>
            <person name="Jeffries C."/>
            <person name="Kyrpides N."/>
            <person name="Ivanova N."/>
            <person name="Mikhailova N."/>
            <person name="Begemann M.B."/>
            <person name="Mormile M.R."/>
            <person name="Wall J.D."/>
            <person name="Elias D.A."/>
            <person name="Woyke T."/>
        </authorList>
    </citation>
    <scope>NUCLEOTIDE SEQUENCE [LARGE SCALE GENOMIC DNA]</scope>
    <source>
        <strain evidence="9">sapolanicus</strain>
    </source>
</reference>
<feature type="binding site" evidence="7">
    <location>
        <position position="73"/>
    </location>
    <ligand>
        <name>[2Fe-2S] cluster</name>
        <dbReference type="ChEBI" id="CHEBI:190135"/>
    </ligand>
</feature>
<feature type="binding site" evidence="7">
    <location>
        <position position="78"/>
    </location>
    <ligand>
        <name>[2Fe-2S] cluster</name>
        <dbReference type="ChEBI" id="CHEBI:190135"/>
    </ligand>
</feature>
<dbReference type="RefSeq" id="WP_013406266.1">
    <property type="nucleotide sequence ID" value="NC_014654.1"/>
</dbReference>
<evidence type="ECO:0000256" key="3">
    <source>
        <dbReference type="ARBA" id="ARBA00022723"/>
    </source>
</evidence>
<dbReference type="CDD" id="cd03064">
    <property type="entry name" value="TRX_Fd_NuoE"/>
    <property type="match status" value="1"/>
</dbReference>
<dbReference type="Proteomes" id="UP000007434">
    <property type="component" value="Chromosome"/>
</dbReference>
<keyword evidence="3 7" id="KW-0479">Metal-binding</keyword>
<dbReference type="EMBL" id="CP002304">
    <property type="protein sequence ID" value="ADQ15189.1"/>
    <property type="molecule type" value="Genomic_DNA"/>
</dbReference>